<evidence type="ECO:0000313" key="3">
    <source>
        <dbReference type="EMBL" id="ACK54147.1"/>
    </source>
</evidence>
<reference evidence="5" key="1">
    <citation type="submission" date="2009-05" db="EMBL/GenBank/DDBJ databases">
        <title>Complete sequence of chromosome of Thauera sp. MZ1T.</title>
        <authorList>
            <consortium name="US DOE Joint Genome Institute"/>
            <person name="Lucas S."/>
            <person name="Copeland A."/>
            <person name="Lapidus A."/>
            <person name="Glavina del Rio T."/>
            <person name="Dalin E."/>
            <person name="Tice H."/>
            <person name="Bruce D."/>
            <person name="Goodwin L."/>
            <person name="Pitluck S."/>
            <person name="Sims D."/>
            <person name="Brettin T."/>
            <person name="Detter J.C."/>
            <person name="Han C."/>
            <person name="Larimer F."/>
            <person name="Land M."/>
            <person name="Hauser L."/>
            <person name="Kyrpides N."/>
            <person name="Mikhailova N."/>
            <person name="Sayler G.S."/>
        </authorList>
    </citation>
    <scope>NUCLEOTIDE SEQUENCE [LARGE SCALE GENOMIC DNA]</scope>
    <source>
        <strain evidence="5">MZ1T</strain>
    </source>
</reference>
<feature type="transmembrane region" description="Helical" evidence="2">
    <location>
        <begin position="121"/>
        <end position="140"/>
    </location>
</feature>
<keyword evidence="5" id="KW-1185">Reference proteome</keyword>
<dbReference type="OrthoDB" id="9811974at2"/>
<organism evidence="3 5">
    <name type="scientific">Thauera aminoaromatica</name>
    <dbReference type="NCBI Taxonomy" id="164330"/>
    <lineage>
        <taxon>Bacteria</taxon>
        <taxon>Pseudomonadati</taxon>
        <taxon>Pseudomonadota</taxon>
        <taxon>Betaproteobacteria</taxon>
        <taxon>Rhodocyclales</taxon>
        <taxon>Zoogloeaceae</taxon>
        <taxon>Thauera</taxon>
    </lineage>
</organism>
<dbReference type="AlphaFoldDB" id="C4ZNI4"/>
<keyword evidence="2" id="KW-0812">Transmembrane</keyword>
<dbReference type="RefSeq" id="WP_004321487.1">
    <property type="nucleotide sequence ID" value="NC_011662.2"/>
</dbReference>
<feature type="transmembrane region" description="Helical" evidence="2">
    <location>
        <begin position="177"/>
        <end position="197"/>
    </location>
</feature>
<gene>
    <name evidence="3" type="ordered locus">Tmz1t_1388</name>
    <name evidence="4" type="ORF">E6Q80_11585</name>
</gene>
<sequence length="384" mass="39673">MSTLPPLARVPLLVLGLLSLLTGVFAGLARLGVEVPALAAVHAGNHAALMICAFFGTVISLERAVALGGLWPYAGPAAAGTGGVLLLAGGPLVAAQLLFLLAAATLFGGGVVVVRRQLALFTVMLAVGAACWLLGSLVWWNTGNVHAAVPLWLAFLVLTIAGERLELTRFLPARPAAAPSFVAVSALILAGAVLAAWEEDLGHGLFAAGVLAMAAWLLTFDIARHNARQQGLTRFIAVCLLSGYVWLAFGALAALGGGLAPAHPLHDITMHAIALGFVFSMVFGHAAIIFPAVLKVKIPYHPAFYMPLALLHASLALRVAGSLLELPALRSWGGIANALTLAVFIATMVVSVIRGGRPPARRRRNPVPGTPVRSAVKPSGNPAP</sequence>
<protein>
    <recommendedName>
        <fullName evidence="7">NnrS family protein</fullName>
    </recommendedName>
</protein>
<dbReference type="Proteomes" id="UP000002186">
    <property type="component" value="Chromosome"/>
</dbReference>
<dbReference type="EMBL" id="SSFD01000180">
    <property type="protein sequence ID" value="TXH84398.1"/>
    <property type="molecule type" value="Genomic_DNA"/>
</dbReference>
<dbReference type="Proteomes" id="UP000321192">
    <property type="component" value="Unassembled WGS sequence"/>
</dbReference>
<dbReference type="STRING" id="85643.Tmz1t_1388"/>
<feature type="transmembrane region" description="Helical" evidence="2">
    <location>
        <begin position="235"/>
        <end position="256"/>
    </location>
</feature>
<evidence type="ECO:0000313" key="4">
    <source>
        <dbReference type="EMBL" id="TXH84398.1"/>
    </source>
</evidence>
<dbReference type="eggNOG" id="COG4243">
    <property type="taxonomic scope" value="Bacteria"/>
</dbReference>
<feature type="region of interest" description="Disordered" evidence="1">
    <location>
        <begin position="359"/>
        <end position="384"/>
    </location>
</feature>
<feature type="transmembrane region" description="Helical" evidence="2">
    <location>
        <begin position="268"/>
        <end position="290"/>
    </location>
</feature>
<feature type="transmembrane region" description="Helical" evidence="2">
    <location>
        <begin position="146"/>
        <end position="165"/>
    </location>
</feature>
<evidence type="ECO:0000256" key="2">
    <source>
        <dbReference type="SAM" id="Phobius"/>
    </source>
</evidence>
<dbReference type="KEGG" id="tmz:Tmz1t_1388"/>
<feature type="transmembrane region" description="Helical" evidence="2">
    <location>
        <begin position="203"/>
        <end position="223"/>
    </location>
</feature>
<feature type="transmembrane region" description="Helical" evidence="2">
    <location>
        <begin position="332"/>
        <end position="353"/>
    </location>
</feature>
<feature type="transmembrane region" description="Helical" evidence="2">
    <location>
        <begin position="302"/>
        <end position="320"/>
    </location>
</feature>
<dbReference type="EMBL" id="CP001281">
    <property type="protein sequence ID" value="ACK54147.1"/>
    <property type="molecule type" value="Genomic_DNA"/>
</dbReference>
<feature type="transmembrane region" description="Helical" evidence="2">
    <location>
        <begin position="36"/>
        <end position="58"/>
    </location>
</feature>
<evidence type="ECO:0000313" key="6">
    <source>
        <dbReference type="Proteomes" id="UP000321192"/>
    </source>
</evidence>
<reference evidence="4 6" key="3">
    <citation type="submission" date="2018-09" db="EMBL/GenBank/DDBJ databases">
        <title>Metagenome Assembled Genomes from an Advanced Water Purification Facility.</title>
        <authorList>
            <person name="Stamps B.W."/>
            <person name="Spear J.R."/>
        </authorList>
    </citation>
    <scope>NUCLEOTIDE SEQUENCE [LARGE SCALE GENOMIC DNA]</scope>
    <source>
        <strain evidence="4">Bin_27_1</strain>
    </source>
</reference>
<keyword evidence="2" id="KW-0472">Membrane</keyword>
<keyword evidence="2" id="KW-1133">Transmembrane helix</keyword>
<dbReference type="HOGENOM" id="CLU_047686_0_0_4"/>
<evidence type="ECO:0008006" key="7">
    <source>
        <dbReference type="Google" id="ProtNLM"/>
    </source>
</evidence>
<proteinExistence type="predicted"/>
<reference evidence="3 5" key="2">
    <citation type="journal article" date="2012" name="Stand. Genomic Sci.">
        <title>Complete genome sequence of Thauera aminoaromatica strain MZ1T.</title>
        <authorList>
            <person name="Jiang K."/>
            <person name="Sanseverino J."/>
            <person name="Chauhan A."/>
            <person name="Lucas S."/>
            <person name="Copeland A."/>
            <person name="Lapidus A."/>
            <person name="Del Rio T.G."/>
            <person name="Dalin E."/>
            <person name="Tice H."/>
            <person name="Bruce D."/>
            <person name="Goodwin L."/>
            <person name="Pitluck S."/>
            <person name="Sims D."/>
            <person name="Brettin T."/>
            <person name="Detter J.C."/>
            <person name="Han C."/>
            <person name="Chang Y.J."/>
            <person name="Larimer F."/>
            <person name="Land M."/>
            <person name="Hauser L."/>
            <person name="Kyrpides N.C."/>
            <person name="Mikhailova N."/>
            <person name="Moser S."/>
            <person name="Jegier P."/>
            <person name="Close D."/>
            <person name="Debruyn J.M."/>
            <person name="Wang Y."/>
            <person name="Layton A.C."/>
            <person name="Allen M.S."/>
            <person name="Sayler G.S."/>
        </authorList>
    </citation>
    <scope>NUCLEOTIDE SEQUENCE [LARGE SCALE GENOMIC DNA]</scope>
    <source>
        <strain evidence="3 5">MZ1T</strain>
    </source>
</reference>
<evidence type="ECO:0000313" key="5">
    <source>
        <dbReference type="Proteomes" id="UP000002186"/>
    </source>
</evidence>
<name>C4ZNI4_THASP</name>
<feature type="transmembrane region" description="Helical" evidence="2">
    <location>
        <begin position="70"/>
        <end position="88"/>
    </location>
</feature>
<accession>A0A5C7SKW0</accession>
<evidence type="ECO:0000256" key="1">
    <source>
        <dbReference type="SAM" id="MobiDB-lite"/>
    </source>
</evidence>
<accession>C4ZNI4</accession>
<feature type="transmembrane region" description="Helical" evidence="2">
    <location>
        <begin position="94"/>
        <end position="114"/>
    </location>
</feature>